<dbReference type="EMBL" id="UAUU01000006">
    <property type="protein sequence ID" value="SPZ85176.1"/>
    <property type="molecule type" value="Genomic_DNA"/>
</dbReference>
<dbReference type="Proteomes" id="UP000251241">
    <property type="component" value="Unassembled WGS sequence"/>
</dbReference>
<dbReference type="GO" id="GO:0003723">
    <property type="term" value="F:RNA binding"/>
    <property type="evidence" value="ECO:0007669"/>
    <property type="project" value="InterPro"/>
</dbReference>
<dbReference type="SUPFAM" id="SSF55174">
    <property type="entry name" value="Alpha-L RNA-binding motif"/>
    <property type="match status" value="1"/>
</dbReference>
<evidence type="ECO:0000313" key="1">
    <source>
        <dbReference type="EMBL" id="SPZ85176.1"/>
    </source>
</evidence>
<name>A0A2X2J0K2_SPHMU</name>
<protein>
    <submittedName>
        <fullName evidence="1">Uncharacterized protein</fullName>
    </submittedName>
</protein>
<reference evidence="1 2" key="1">
    <citation type="submission" date="2018-06" db="EMBL/GenBank/DDBJ databases">
        <authorList>
            <consortium name="Pathogen Informatics"/>
            <person name="Doyle S."/>
        </authorList>
    </citation>
    <scope>NUCLEOTIDE SEQUENCE [LARGE SCALE GENOMIC DNA]</scope>
    <source>
        <strain evidence="1 2">NCTC11343</strain>
    </source>
</reference>
<dbReference type="AlphaFoldDB" id="A0A2X2J0K2"/>
<accession>A0A2X2J0K2</accession>
<gene>
    <name evidence="1" type="ORF">NCTC11343_01734</name>
</gene>
<evidence type="ECO:0000313" key="2">
    <source>
        <dbReference type="Proteomes" id="UP000251241"/>
    </source>
</evidence>
<dbReference type="InterPro" id="IPR036986">
    <property type="entry name" value="S4_RNA-bd_sf"/>
</dbReference>
<sequence>MSFPKGGTKSAMRRLIMGGAVQIDTIKQLNAELMVDLNLYFKIKLGKRTYFKVI</sequence>
<dbReference type="Gene3D" id="3.10.290.10">
    <property type="entry name" value="RNA-binding S4 domain"/>
    <property type="match status" value="1"/>
</dbReference>
<organism evidence="1 2">
    <name type="scientific">Sphingobacterium multivorum</name>
    <dbReference type="NCBI Taxonomy" id="28454"/>
    <lineage>
        <taxon>Bacteria</taxon>
        <taxon>Pseudomonadati</taxon>
        <taxon>Bacteroidota</taxon>
        <taxon>Sphingobacteriia</taxon>
        <taxon>Sphingobacteriales</taxon>
        <taxon>Sphingobacteriaceae</taxon>
        <taxon>Sphingobacterium</taxon>
    </lineage>
</organism>
<proteinExistence type="predicted"/>